<keyword evidence="1" id="KW-1185">Reference proteome</keyword>
<dbReference type="WBParaSite" id="Hba_00234">
    <property type="protein sequence ID" value="Hba_00234"/>
    <property type="gene ID" value="Hba_00234"/>
</dbReference>
<organism evidence="1 2">
    <name type="scientific">Heterorhabditis bacteriophora</name>
    <name type="common">Entomopathogenic nematode worm</name>
    <dbReference type="NCBI Taxonomy" id="37862"/>
    <lineage>
        <taxon>Eukaryota</taxon>
        <taxon>Metazoa</taxon>
        <taxon>Ecdysozoa</taxon>
        <taxon>Nematoda</taxon>
        <taxon>Chromadorea</taxon>
        <taxon>Rhabditida</taxon>
        <taxon>Rhabditina</taxon>
        <taxon>Rhabditomorpha</taxon>
        <taxon>Strongyloidea</taxon>
        <taxon>Heterorhabditidae</taxon>
        <taxon>Heterorhabditis</taxon>
    </lineage>
</organism>
<dbReference type="Proteomes" id="UP000095283">
    <property type="component" value="Unplaced"/>
</dbReference>
<sequence>MNEISNCNKNIKALLDNRKETSSGRINPKTTNPERKISECILKQKFTVNKRENENVSIQVHCFDNYECVSDPKEIDPNLKTLIIVDDIKLEKQNKVENYYTRGRHNNVDCF</sequence>
<dbReference type="AlphaFoldDB" id="A0A1I7W6H4"/>
<protein>
    <submittedName>
        <fullName evidence="2">Kinesin motor domain-containing protein</fullName>
    </submittedName>
</protein>
<name>A0A1I7W6H4_HETBA</name>
<proteinExistence type="predicted"/>
<evidence type="ECO:0000313" key="1">
    <source>
        <dbReference type="Proteomes" id="UP000095283"/>
    </source>
</evidence>
<evidence type="ECO:0000313" key="2">
    <source>
        <dbReference type="WBParaSite" id="Hba_00234"/>
    </source>
</evidence>
<reference evidence="2" key="1">
    <citation type="submission" date="2016-11" db="UniProtKB">
        <authorList>
            <consortium name="WormBaseParasite"/>
        </authorList>
    </citation>
    <scope>IDENTIFICATION</scope>
</reference>
<accession>A0A1I7W6H4</accession>